<reference evidence="1 2" key="1">
    <citation type="submission" date="2018-06" db="EMBL/GenBank/DDBJ databases">
        <authorList>
            <consortium name="Pathogen Informatics"/>
            <person name="Doyle S."/>
        </authorList>
    </citation>
    <scope>NUCLEOTIDE SEQUENCE [LARGE SCALE GENOMIC DNA]</scope>
    <source>
        <strain evidence="1 2">NCTC12151</strain>
    </source>
</reference>
<evidence type="ECO:0000313" key="1">
    <source>
        <dbReference type="EMBL" id="SQI42057.1"/>
    </source>
</evidence>
<dbReference type="AlphaFoldDB" id="A0A2X4UQF1"/>
<accession>A0A2X4UQF1</accession>
<organism evidence="1 2">
    <name type="scientific">Leminorella richardii</name>
    <dbReference type="NCBI Taxonomy" id="158841"/>
    <lineage>
        <taxon>Bacteria</taxon>
        <taxon>Pseudomonadati</taxon>
        <taxon>Pseudomonadota</taxon>
        <taxon>Gammaproteobacteria</taxon>
        <taxon>Enterobacterales</taxon>
        <taxon>Budviciaceae</taxon>
        <taxon>Leminorella</taxon>
    </lineage>
</organism>
<evidence type="ECO:0000313" key="2">
    <source>
        <dbReference type="Proteomes" id="UP000249005"/>
    </source>
</evidence>
<dbReference type="Proteomes" id="UP000249005">
    <property type="component" value="Chromosome 1"/>
</dbReference>
<keyword evidence="2" id="KW-1185">Reference proteome</keyword>
<dbReference type="KEGG" id="lri:NCTC12151_02447"/>
<name>A0A2X4UQF1_9GAMM</name>
<gene>
    <name evidence="1" type="ORF">NCTC12151_02447</name>
</gene>
<dbReference type="EMBL" id="LS483470">
    <property type="protein sequence ID" value="SQI42057.1"/>
    <property type="molecule type" value="Genomic_DNA"/>
</dbReference>
<protein>
    <submittedName>
        <fullName evidence="1">Uncharacterized protein</fullName>
    </submittedName>
</protein>
<proteinExistence type="predicted"/>
<sequence length="65" mass="7274">MSKTGLLKNFQHLKISTHVNRSRPWAAFSPDIPHYLFCHLPSCGLMLPQKLGPSIIHLAIVRSAP</sequence>